<proteinExistence type="predicted"/>
<dbReference type="Proteomes" id="UP000053237">
    <property type="component" value="Unassembled WGS sequence"/>
</dbReference>
<evidence type="ECO:0000313" key="1">
    <source>
        <dbReference type="EMBL" id="CCI10464.1"/>
    </source>
</evidence>
<dbReference type="AlphaFoldDB" id="A0A024FV00"/>
<gene>
    <name evidence="1" type="ORF">BN9_102030</name>
</gene>
<reference evidence="1 2" key="1">
    <citation type="submission" date="2012-05" db="EMBL/GenBank/DDBJ databases">
        <title>Recombination and specialization in a pathogen metapopulation.</title>
        <authorList>
            <person name="Gardiner A."/>
            <person name="Kemen E."/>
            <person name="Schultz-Larsen T."/>
            <person name="MacLean D."/>
            <person name="Van Oosterhout C."/>
            <person name="Jones J.D.G."/>
        </authorList>
    </citation>
    <scope>NUCLEOTIDE SEQUENCE [LARGE SCALE GENOMIC DNA]</scope>
    <source>
        <strain evidence="1 2">Ac Nc2</strain>
    </source>
</reference>
<dbReference type="EMBL" id="CAIX01000261">
    <property type="protein sequence ID" value="CCI10464.1"/>
    <property type="molecule type" value="Genomic_DNA"/>
</dbReference>
<dbReference type="InParanoid" id="A0A024FV00"/>
<protein>
    <submittedName>
        <fullName evidence="1">Uncharacterized protein</fullName>
    </submittedName>
</protein>
<keyword evidence="2" id="KW-1185">Reference proteome</keyword>
<comment type="caution">
    <text evidence="1">The sequence shown here is derived from an EMBL/GenBank/DDBJ whole genome shotgun (WGS) entry which is preliminary data.</text>
</comment>
<evidence type="ECO:0000313" key="2">
    <source>
        <dbReference type="Proteomes" id="UP000053237"/>
    </source>
</evidence>
<sequence>MVAVNEICKKWKHHRKVQGDILCGFARCIDICIEHVVYIALQESKQNVYFDHFRMQRTYAVTMRRHSVLPTNQVTCVISIKSYEQITNSTILHSREQRNVRCDSKAHAFDVIRKNHILSLCQASRCVL</sequence>
<organism evidence="1 2">
    <name type="scientific">Albugo candida</name>
    <dbReference type="NCBI Taxonomy" id="65357"/>
    <lineage>
        <taxon>Eukaryota</taxon>
        <taxon>Sar</taxon>
        <taxon>Stramenopiles</taxon>
        <taxon>Oomycota</taxon>
        <taxon>Peronosporomycetes</taxon>
        <taxon>Albuginales</taxon>
        <taxon>Albuginaceae</taxon>
        <taxon>Albugo</taxon>
    </lineage>
</organism>
<accession>A0A024FV00</accession>
<name>A0A024FV00_9STRA</name>